<dbReference type="GO" id="GO:0004190">
    <property type="term" value="F:aspartic-type endopeptidase activity"/>
    <property type="evidence" value="ECO:0007669"/>
    <property type="project" value="UniProtKB-KW"/>
</dbReference>
<evidence type="ECO:0000256" key="5">
    <source>
        <dbReference type="SAM" id="MobiDB-lite"/>
    </source>
</evidence>
<dbReference type="AlphaFoldDB" id="A0AA88GR27"/>
<dbReference type="Pfam" id="PF09668">
    <property type="entry name" value="Asp_protease"/>
    <property type="match status" value="1"/>
</dbReference>
<reference evidence="8 9" key="1">
    <citation type="journal article" date="2018" name="BMC Genomics">
        <title>The genome of Naegleria lovaniensis, the basis for a comparative approach to unravel pathogenicity factors of the human pathogenic amoeba N. fowleri.</title>
        <authorList>
            <person name="Liechti N."/>
            <person name="Schurch N."/>
            <person name="Bruggmann R."/>
            <person name="Wittwer M."/>
        </authorList>
    </citation>
    <scope>NUCLEOTIDE SEQUENCE [LARGE SCALE GENOMIC DNA]</scope>
    <source>
        <strain evidence="8 9">ATCC 30569</strain>
    </source>
</reference>
<proteinExistence type="inferred from homology"/>
<dbReference type="GO" id="GO:0006508">
    <property type="term" value="P:proteolysis"/>
    <property type="evidence" value="ECO:0007669"/>
    <property type="project" value="UniProtKB-KW"/>
</dbReference>
<dbReference type="PROSITE" id="PS50030">
    <property type="entry name" value="UBA"/>
    <property type="match status" value="1"/>
</dbReference>
<protein>
    <recommendedName>
        <fullName evidence="10">DNA damage-inducible protein 1</fullName>
    </recommendedName>
</protein>
<comment type="caution">
    <text evidence="8">The sequence shown here is derived from an EMBL/GenBank/DDBJ whole genome shotgun (WGS) entry which is preliminary data.</text>
</comment>
<keyword evidence="2" id="KW-0645">Protease</keyword>
<dbReference type="InterPro" id="IPR019103">
    <property type="entry name" value="Peptidase_aspartic_DDI1-type"/>
</dbReference>
<comment type="similarity">
    <text evidence="1">Belongs to the DDI1 family.</text>
</comment>
<dbReference type="SMART" id="SM00165">
    <property type="entry name" value="UBA"/>
    <property type="match status" value="1"/>
</dbReference>
<dbReference type="InterPro" id="IPR029071">
    <property type="entry name" value="Ubiquitin-like_domsf"/>
</dbReference>
<organism evidence="8 9">
    <name type="scientific">Naegleria lovaniensis</name>
    <name type="common">Amoeba</name>
    <dbReference type="NCBI Taxonomy" id="51637"/>
    <lineage>
        <taxon>Eukaryota</taxon>
        <taxon>Discoba</taxon>
        <taxon>Heterolobosea</taxon>
        <taxon>Tetramitia</taxon>
        <taxon>Eutetramitia</taxon>
        <taxon>Vahlkampfiidae</taxon>
        <taxon>Naegleria</taxon>
    </lineage>
</organism>
<gene>
    <name evidence="8" type="ORF">C9374_003287</name>
</gene>
<evidence type="ECO:0000313" key="9">
    <source>
        <dbReference type="Proteomes" id="UP000816034"/>
    </source>
</evidence>
<dbReference type="Pfam" id="PF00240">
    <property type="entry name" value="ubiquitin"/>
    <property type="match status" value="1"/>
</dbReference>
<accession>A0AA88GR27</accession>
<feature type="domain" description="Ubiquitin-like" evidence="7">
    <location>
        <begin position="23"/>
        <end position="72"/>
    </location>
</feature>
<dbReference type="EMBL" id="PYSW02000018">
    <property type="protein sequence ID" value="KAG2385472.1"/>
    <property type="molecule type" value="Genomic_DNA"/>
</dbReference>
<evidence type="ECO:0000256" key="1">
    <source>
        <dbReference type="ARBA" id="ARBA00009136"/>
    </source>
</evidence>
<dbReference type="Proteomes" id="UP000816034">
    <property type="component" value="Unassembled WGS sequence"/>
</dbReference>
<dbReference type="Gene3D" id="1.10.8.10">
    <property type="entry name" value="DNA helicase RuvA subunit, C-terminal domain"/>
    <property type="match status" value="1"/>
</dbReference>
<dbReference type="CDD" id="cd05479">
    <property type="entry name" value="RP_DDI"/>
    <property type="match status" value="1"/>
</dbReference>
<dbReference type="InterPro" id="IPR015940">
    <property type="entry name" value="UBA"/>
</dbReference>
<evidence type="ECO:0008006" key="10">
    <source>
        <dbReference type="Google" id="ProtNLM"/>
    </source>
</evidence>
<sequence length="414" mass="46644">MVQITVVNEITGDIYSFDVDPKSDTVENLKALMEIETKIPILQQEMFYQNFPMRDEDVLEKYGVSESELIVFKKRTVVQQPTPPRTNPQQQNSNAPQNPFRLLSNALNANTPSSQQQQTPNTRNSSVPPPSTSNLQNRAPSGGGVVTEDLLNEILGGISKSNPQLTRQQELERRLRQNPYDIEAQKLLEEEIKMRNIEENFHNAMEHTPETFFQVNMLYVDCKVNGHVLKAFVDSGAQMTIMSKSCAERCGLTRLMDTRYRGVAKGVGSCEILGRIHLTLMQLGGSTFPVTITVLNQGGMQFLLGLDMLKRHQMMIDLKDNVLRVGDEKINFLPPHECPNEIADIESPKPTSHDINRPSPFDMRQSSSEKETVIKQLMEMIGVDRETAVKALELAKGNAELAASLLFEQKEHHK</sequence>
<keyword evidence="3" id="KW-0064">Aspartyl protease</keyword>
<evidence type="ECO:0000259" key="7">
    <source>
        <dbReference type="PROSITE" id="PS50053"/>
    </source>
</evidence>
<evidence type="ECO:0000313" key="8">
    <source>
        <dbReference type="EMBL" id="KAG2385472.1"/>
    </source>
</evidence>
<dbReference type="RefSeq" id="XP_044549465.1">
    <property type="nucleotide sequence ID" value="XM_044692798.1"/>
</dbReference>
<dbReference type="PROSITE" id="PS50053">
    <property type="entry name" value="UBIQUITIN_2"/>
    <property type="match status" value="1"/>
</dbReference>
<dbReference type="InterPro" id="IPR000626">
    <property type="entry name" value="Ubiquitin-like_dom"/>
</dbReference>
<evidence type="ECO:0000256" key="3">
    <source>
        <dbReference type="ARBA" id="ARBA00022750"/>
    </source>
</evidence>
<feature type="region of interest" description="Disordered" evidence="5">
    <location>
        <begin position="341"/>
        <end position="368"/>
    </location>
</feature>
<feature type="region of interest" description="Disordered" evidence="5">
    <location>
        <begin position="75"/>
        <end position="145"/>
    </location>
</feature>
<feature type="domain" description="UBA" evidence="6">
    <location>
        <begin position="368"/>
        <end position="409"/>
    </location>
</feature>
<dbReference type="InterPro" id="IPR021109">
    <property type="entry name" value="Peptidase_aspartic_dom_sf"/>
</dbReference>
<dbReference type="Gene3D" id="2.40.70.10">
    <property type="entry name" value="Acid Proteases"/>
    <property type="match status" value="1"/>
</dbReference>
<dbReference type="PANTHER" id="PTHR12917">
    <property type="entry name" value="ASPARTYL PROTEASE DDI-RELATED"/>
    <property type="match status" value="1"/>
</dbReference>
<name>A0AA88GR27_NAELO</name>
<keyword evidence="4" id="KW-0378">Hydrolase</keyword>
<dbReference type="CDD" id="cd14309">
    <property type="entry name" value="UBA_scDdi1_like"/>
    <property type="match status" value="1"/>
</dbReference>
<keyword evidence="9" id="KW-1185">Reference proteome</keyword>
<evidence type="ECO:0000256" key="4">
    <source>
        <dbReference type="ARBA" id="ARBA00022801"/>
    </source>
</evidence>
<feature type="compositionally biased region" description="Low complexity" evidence="5">
    <location>
        <begin position="108"/>
        <end position="126"/>
    </location>
</feature>
<evidence type="ECO:0000259" key="6">
    <source>
        <dbReference type="PROSITE" id="PS50030"/>
    </source>
</evidence>
<dbReference type="SUPFAM" id="SSF54236">
    <property type="entry name" value="Ubiquitin-like"/>
    <property type="match status" value="1"/>
</dbReference>
<dbReference type="Gene3D" id="3.10.20.90">
    <property type="entry name" value="Phosphatidylinositol 3-kinase Catalytic Subunit, Chain A, domain 1"/>
    <property type="match status" value="1"/>
</dbReference>
<feature type="compositionally biased region" description="Low complexity" evidence="5">
    <location>
        <begin position="87"/>
        <end position="99"/>
    </location>
</feature>
<dbReference type="SUPFAM" id="SSF46934">
    <property type="entry name" value="UBA-like"/>
    <property type="match status" value="1"/>
</dbReference>
<evidence type="ECO:0000256" key="2">
    <source>
        <dbReference type="ARBA" id="ARBA00022670"/>
    </source>
</evidence>
<dbReference type="Pfam" id="PF00627">
    <property type="entry name" value="UBA"/>
    <property type="match status" value="1"/>
</dbReference>
<dbReference type="SUPFAM" id="SSF50630">
    <property type="entry name" value="Acid proteases"/>
    <property type="match status" value="1"/>
</dbReference>
<dbReference type="PANTHER" id="PTHR12917:SF1">
    <property type="entry name" value="AT13091P"/>
    <property type="match status" value="1"/>
</dbReference>
<dbReference type="GeneID" id="68095742"/>
<dbReference type="InterPro" id="IPR009060">
    <property type="entry name" value="UBA-like_sf"/>
</dbReference>